<protein>
    <recommendedName>
        <fullName evidence="9">Proton-coupled folate transporter</fullName>
    </recommendedName>
</protein>
<feature type="transmembrane region" description="Helical" evidence="6">
    <location>
        <begin position="447"/>
        <end position="476"/>
    </location>
</feature>
<dbReference type="SUPFAM" id="SSF103473">
    <property type="entry name" value="MFS general substrate transporter"/>
    <property type="match status" value="1"/>
</dbReference>
<dbReference type="GO" id="GO:0022857">
    <property type="term" value="F:transmembrane transporter activity"/>
    <property type="evidence" value="ECO:0007669"/>
    <property type="project" value="InterPro"/>
</dbReference>
<evidence type="ECO:0000256" key="3">
    <source>
        <dbReference type="ARBA" id="ARBA00022989"/>
    </source>
</evidence>
<feature type="transmembrane region" description="Helical" evidence="6">
    <location>
        <begin position="388"/>
        <end position="409"/>
    </location>
</feature>
<feature type="transmembrane region" description="Helical" evidence="6">
    <location>
        <begin position="47"/>
        <end position="70"/>
    </location>
</feature>
<feature type="transmembrane region" description="Helical" evidence="6">
    <location>
        <begin position="363"/>
        <end position="382"/>
    </location>
</feature>
<proteinExistence type="predicted"/>
<comment type="caution">
    <text evidence="7">The sequence shown here is derived from an EMBL/GenBank/DDBJ whole genome shotgun (WGS) entry which is preliminary data.</text>
</comment>
<evidence type="ECO:0000256" key="5">
    <source>
        <dbReference type="SAM" id="MobiDB-lite"/>
    </source>
</evidence>
<keyword evidence="3 6" id="KW-1133">Transmembrane helix</keyword>
<evidence type="ECO:0000256" key="4">
    <source>
        <dbReference type="ARBA" id="ARBA00023136"/>
    </source>
</evidence>
<sequence>MGSVSQDRTMPESTEATGDNMAAEEVPDKSASFQIRKPNRTVIVEPIVLLIGLCGIPMGMLSQFYIVAYYTQLLSNGTMTNSSHHSSNRSESLCDVNKTDPVYLFGEEVQRRASNFSMILGLCSLIPALFVTTFIGAYSDQAGRRYAIIPPIVGSTVRAISYVIVVALQLPAEYLVIGAVIEGFGGYYQTMLMGCFAYISDIVSADGRALRITILETCVFVPAVFAPLATGYWVKHSGFLPPFITVLALYVVVLVYTIFFVPETVPRNPQAKFFSTKHMTKSVLLFTKDDGTRRRWKLSVLIAAFFLCSVVKVGDSVDQLFEMNRPLCWTSEVIGNFLSAEVAVISAGAVLSMRLLKCCMRDGGIALTSGLMGVVHNVYTAFVQNSIMMYITPLMSIFDFLFIPTARALMSSLVHDHEQGALYGGIAFVEVICSLVGNVVFNSVYSATLYIMTGFVYLVMAAFYAVGCLLLVVFIVKMGREYKTYMKFDDVGVVDGDVRE</sequence>
<dbReference type="Gene3D" id="1.20.1250.20">
    <property type="entry name" value="MFS general substrate transporter like domains"/>
    <property type="match status" value="1"/>
</dbReference>
<feature type="region of interest" description="Disordered" evidence="5">
    <location>
        <begin position="1"/>
        <end position="30"/>
    </location>
</feature>
<evidence type="ECO:0000313" key="8">
    <source>
        <dbReference type="Proteomes" id="UP001209878"/>
    </source>
</evidence>
<evidence type="ECO:0000256" key="6">
    <source>
        <dbReference type="SAM" id="Phobius"/>
    </source>
</evidence>
<feature type="transmembrane region" description="Helical" evidence="6">
    <location>
        <begin position="187"/>
        <end position="205"/>
    </location>
</feature>
<keyword evidence="4 6" id="KW-0472">Membrane</keyword>
<dbReference type="PANTHER" id="PTHR23507:SF1">
    <property type="entry name" value="FI18259P1-RELATED"/>
    <property type="match status" value="1"/>
</dbReference>
<dbReference type="InterPro" id="IPR011701">
    <property type="entry name" value="MFS"/>
</dbReference>
<evidence type="ECO:0000256" key="1">
    <source>
        <dbReference type="ARBA" id="ARBA00004141"/>
    </source>
</evidence>
<organism evidence="7 8">
    <name type="scientific">Ridgeia piscesae</name>
    <name type="common">Tubeworm</name>
    <dbReference type="NCBI Taxonomy" id="27915"/>
    <lineage>
        <taxon>Eukaryota</taxon>
        <taxon>Metazoa</taxon>
        <taxon>Spiralia</taxon>
        <taxon>Lophotrochozoa</taxon>
        <taxon>Annelida</taxon>
        <taxon>Polychaeta</taxon>
        <taxon>Sedentaria</taxon>
        <taxon>Canalipalpata</taxon>
        <taxon>Sabellida</taxon>
        <taxon>Siboglinidae</taxon>
        <taxon>Ridgeia</taxon>
    </lineage>
</organism>
<dbReference type="AlphaFoldDB" id="A0AAD9KVK0"/>
<evidence type="ECO:0000256" key="2">
    <source>
        <dbReference type="ARBA" id="ARBA00022692"/>
    </source>
</evidence>
<evidence type="ECO:0000313" key="7">
    <source>
        <dbReference type="EMBL" id="KAK2178112.1"/>
    </source>
</evidence>
<dbReference type="InterPro" id="IPR036259">
    <property type="entry name" value="MFS_trans_sf"/>
</dbReference>
<dbReference type="PANTHER" id="PTHR23507">
    <property type="entry name" value="ZGC:174356"/>
    <property type="match status" value="1"/>
</dbReference>
<keyword evidence="2 6" id="KW-0812">Transmembrane</keyword>
<feature type="transmembrane region" description="Helical" evidence="6">
    <location>
        <begin position="239"/>
        <end position="261"/>
    </location>
</feature>
<keyword evidence="8" id="KW-1185">Reference proteome</keyword>
<feature type="transmembrane region" description="Helical" evidence="6">
    <location>
        <begin position="296"/>
        <end position="313"/>
    </location>
</feature>
<evidence type="ECO:0008006" key="9">
    <source>
        <dbReference type="Google" id="ProtNLM"/>
    </source>
</evidence>
<feature type="transmembrane region" description="Helical" evidence="6">
    <location>
        <begin position="116"/>
        <end position="138"/>
    </location>
</feature>
<reference evidence="7" key="1">
    <citation type="journal article" date="2023" name="Mol. Biol. Evol.">
        <title>Third-Generation Sequencing Reveals the Adaptive Role of the Epigenome in Three Deep-Sea Polychaetes.</title>
        <authorList>
            <person name="Perez M."/>
            <person name="Aroh O."/>
            <person name="Sun Y."/>
            <person name="Lan Y."/>
            <person name="Juniper S.K."/>
            <person name="Young C.R."/>
            <person name="Angers B."/>
            <person name="Qian P.Y."/>
        </authorList>
    </citation>
    <scope>NUCLEOTIDE SEQUENCE</scope>
    <source>
        <strain evidence="7">R07B-5</strain>
    </source>
</reference>
<feature type="transmembrane region" description="Helical" evidence="6">
    <location>
        <begin position="333"/>
        <end position="351"/>
    </location>
</feature>
<comment type="subcellular location">
    <subcellularLocation>
        <location evidence="1">Membrane</location>
        <topology evidence="1">Multi-pass membrane protein</topology>
    </subcellularLocation>
</comment>
<feature type="transmembrane region" description="Helical" evidence="6">
    <location>
        <begin position="421"/>
        <end position="441"/>
    </location>
</feature>
<dbReference type="GO" id="GO:0016020">
    <property type="term" value="C:membrane"/>
    <property type="evidence" value="ECO:0007669"/>
    <property type="project" value="UniProtKB-SubCell"/>
</dbReference>
<feature type="compositionally biased region" description="Polar residues" evidence="5">
    <location>
        <begin position="1"/>
        <end position="17"/>
    </location>
</feature>
<feature type="transmembrane region" description="Helical" evidence="6">
    <location>
        <begin position="212"/>
        <end position="233"/>
    </location>
</feature>
<dbReference type="Proteomes" id="UP001209878">
    <property type="component" value="Unassembled WGS sequence"/>
</dbReference>
<gene>
    <name evidence="7" type="ORF">NP493_558g00013</name>
</gene>
<dbReference type="Pfam" id="PF07690">
    <property type="entry name" value="MFS_1"/>
    <property type="match status" value="1"/>
</dbReference>
<dbReference type="EMBL" id="JAODUO010000561">
    <property type="protein sequence ID" value="KAK2178112.1"/>
    <property type="molecule type" value="Genomic_DNA"/>
</dbReference>
<accession>A0AAD9KVK0</accession>
<name>A0AAD9KVK0_RIDPI</name>